<gene>
    <name evidence="1" type="ORF">XA68_13164</name>
</gene>
<keyword evidence="2" id="KW-1185">Reference proteome</keyword>
<name>A0A2A9PDE6_OPHUN</name>
<organism evidence="1 2">
    <name type="scientific">Ophiocordyceps unilateralis</name>
    <name type="common">Zombie-ant fungus</name>
    <name type="synonym">Torrubia unilateralis</name>
    <dbReference type="NCBI Taxonomy" id="268505"/>
    <lineage>
        <taxon>Eukaryota</taxon>
        <taxon>Fungi</taxon>
        <taxon>Dikarya</taxon>
        <taxon>Ascomycota</taxon>
        <taxon>Pezizomycotina</taxon>
        <taxon>Sordariomycetes</taxon>
        <taxon>Hypocreomycetidae</taxon>
        <taxon>Hypocreales</taxon>
        <taxon>Ophiocordycipitaceae</taxon>
        <taxon>Ophiocordyceps</taxon>
    </lineage>
</organism>
<reference evidence="1 2" key="1">
    <citation type="journal article" date="2015" name="BMC Genomics">
        <title>Gene expression during zombie ant biting behavior reflects the complexity underlying fungal parasitic behavioral manipulation.</title>
        <authorList>
            <person name="de Bekker C."/>
            <person name="Ohm R.A."/>
            <person name="Loreto R.G."/>
            <person name="Sebastian A."/>
            <person name="Albert I."/>
            <person name="Merrow M."/>
            <person name="Brachmann A."/>
            <person name="Hughes D.P."/>
        </authorList>
    </citation>
    <scope>NUCLEOTIDE SEQUENCE [LARGE SCALE GENOMIC DNA]</scope>
    <source>
        <strain evidence="1 2">SC16a</strain>
    </source>
</reference>
<proteinExistence type="predicted"/>
<protein>
    <submittedName>
        <fullName evidence="1">Uncharacterized protein</fullName>
    </submittedName>
</protein>
<evidence type="ECO:0000313" key="2">
    <source>
        <dbReference type="Proteomes" id="UP000037136"/>
    </source>
</evidence>
<evidence type="ECO:0000313" key="1">
    <source>
        <dbReference type="EMBL" id="PFH58836.1"/>
    </source>
</evidence>
<comment type="caution">
    <text evidence="1">The sequence shown here is derived from an EMBL/GenBank/DDBJ whole genome shotgun (WGS) entry which is preliminary data.</text>
</comment>
<dbReference type="Proteomes" id="UP000037136">
    <property type="component" value="Unassembled WGS sequence"/>
</dbReference>
<reference evidence="1 2" key="2">
    <citation type="journal article" date="2017" name="Sci. Rep.">
        <title>Ant-infecting Ophiocordyceps genomes reveal a high diversity of potential behavioral manipulation genes and a possible major role for enterotoxins.</title>
        <authorList>
            <person name="de Bekker C."/>
            <person name="Ohm R.A."/>
            <person name="Evans H.C."/>
            <person name="Brachmann A."/>
            <person name="Hughes D.P."/>
        </authorList>
    </citation>
    <scope>NUCLEOTIDE SEQUENCE [LARGE SCALE GENOMIC DNA]</scope>
    <source>
        <strain evidence="1 2">SC16a</strain>
    </source>
</reference>
<accession>A0A2A9PDE6</accession>
<dbReference type="AlphaFoldDB" id="A0A2A9PDE6"/>
<sequence>MVYRCLLTRAKSPATQHGHLRLLRVELKISDSINAGTNNDLYAVIGKGRFHVAHRAWRNNAFTVTIDPRKALNRPFIPFSDLTYVSFESTGGHDQVLLESKLMLFLLETDGIAADKAPFPAQEVTLFGVCSGVSKAARVEREIDGWIADGGTWRVELSPDMWKEV</sequence>
<dbReference type="EMBL" id="LAZP02000251">
    <property type="protein sequence ID" value="PFH58836.1"/>
    <property type="molecule type" value="Genomic_DNA"/>
</dbReference>